<gene>
    <name evidence="3" type="ORF">SeMB42_g00243</name>
</gene>
<keyword evidence="4" id="KW-1185">Reference proteome</keyword>
<feature type="compositionally biased region" description="Low complexity" evidence="1">
    <location>
        <begin position="1"/>
        <end position="14"/>
    </location>
</feature>
<dbReference type="GO" id="GO:0070390">
    <property type="term" value="C:transcription export complex 2"/>
    <property type="evidence" value="ECO:0007669"/>
    <property type="project" value="TreeGrafter"/>
</dbReference>
<feature type="domain" description="SAC3/GANP/THP3 conserved" evidence="2">
    <location>
        <begin position="315"/>
        <end position="613"/>
    </location>
</feature>
<dbReference type="Pfam" id="PF03399">
    <property type="entry name" value="SAC3_GANP"/>
    <property type="match status" value="1"/>
</dbReference>
<comment type="caution">
    <text evidence="3">The sequence shown here is derived from an EMBL/GenBank/DDBJ whole genome shotgun (WGS) entry which is preliminary data.</text>
</comment>
<feature type="region of interest" description="Disordered" evidence="1">
    <location>
        <begin position="1626"/>
        <end position="1666"/>
    </location>
</feature>
<evidence type="ECO:0000259" key="2">
    <source>
        <dbReference type="Pfam" id="PF03399"/>
    </source>
</evidence>
<dbReference type="InterPro" id="IPR005062">
    <property type="entry name" value="SAC3/GANP/THP3_conserved"/>
</dbReference>
<reference evidence="3 4" key="1">
    <citation type="journal article" date="2019" name="Sci. Rep.">
        <title>Comparative genomics of chytrid fungi reveal insights into the obligate biotrophic and pathogenic lifestyle of Synchytrium endobioticum.</title>
        <authorList>
            <person name="van de Vossenberg B.T.L.H."/>
            <person name="Warris S."/>
            <person name="Nguyen H.D.T."/>
            <person name="van Gent-Pelzer M.P.E."/>
            <person name="Joly D.L."/>
            <person name="van de Geest H.C."/>
            <person name="Bonants P.J.M."/>
            <person name="Smith D.S."/>
            <person name="Levesque C.A."/>
            <person name="van der Lee T.A.J."/>
        </authorList>
    </citation>
    <scope>NUCLEOTIDE SEQUENCE [LARGE SCALE GENOMIC DNA]</scope>
    <source>
        <strain evidence="3 4">MB42</strain>
    </source>
</reference>
<feature type="compositionally biased region" description="Low complexity" evidence="1">
    <location>
        <begin position="183"/>
        <end position="197"/>
    </location>
</feature>
<dbReference type="STRING" id="286115.A0A507DTM9"/>
<feature type="region of interest" description="Disordered" evidence="1">
    <location>
        <begin position="179"/>
        <end position="199"/>
    </location>
</feature>
<dbReference type="GO" id="GO:0006406">
    <property type="term" value="P:mRNA export from nucleus"/>
    <property type="evidence" value="ECO:0007669"/>
    <property type="project" value="TreeGrafter"/>
</dbReference>
<dbReference type="EMBL" id="QEAN01000004">
    <property type="protein sequence ID" value="TPX54557.1"/>
    <property type="molecule type" value="Genomic_DNA"/>
</dbReference>
<dbReference type="PANTHER" id="PTHR12436:SF3">
    <property type="entry name" value="GERMINAL-CENTER ASSOCIATED NUCLEAR PROTEIN"/>
    <property type="match status" value="1"/>
</dbReference>
<dbReference type="Proteomes" id="UP000317494">
    <property type="component" value="Unassembled WGS sequence"/>
</dbReference>
<sequence length="1666" mass="184098">MDWDPLAASASAPLQPRPRHPSTNQQPAPATSNQQSAFSQVHPRGRPATAFRASASANPSASNSAGNLTSRPSAPRRVSNAHRMNAANQQDPTTRGRGRGRAPYKNRTFRNSVPKPLPPEIAVESLGLVPSTPIAPISNIKPQLIPHDHHHDQPHPPTPSKSAFTLSLAAHPAERILAPTPPATTAAGAAETTRATPFTAPRKLYSQAVTGLVPQTFAAPLRKPSPRRSDSTALAALKPVRRASAPVYKPSAVMPVDYALAPEQRKEQAIAKIAQLKSLREELRQAYIKAGKIIDNTAKVNLQDAVTLVGECEDFCPEYERWERESQSGDIFRFERVPGTEITDHSRMVKRFKRSAAGDAQVLPCDVRTPGALVRSLDFLIHSVIADNGLVLPYYFCWDRTRAIRNDFTLQNYCGPEAIDCHERIARMHILFAHECQQSEMFSYKQETDEMRKTLRSLHDFYNDRNEIGIISPHEAEFRAYYILAHLYENDKTAVEHLPLSILDAPIMKLALKLQALAQRGAPGVFRKNRHYSEGSQHGFSSIFRILAEPSTPVLVAALVWQVFPEIRRNALRSLQEVWYPGEMKLSDIVGWLGYDDENDALKDLELHSIPFKDDMIMGLKAVIGFQLTLKPGTTIRSRSAGDFSEDASLPVPRPSDRIIRQKLAALDYVDVIQGLETEGHSASIVMPSKPRPSIMKNDVIASPVSPSWPSSALSPSTPNSHSVRSSDIFASMLPAADAQTHASSSIQTMPQPPLFPTPPQDSRQTVALPIISGFSFPPAAKHNPAVQVTGAPWTEFSFSSQGPPLANPKSSPFGNIKSGALSPPPPPPPTSSASAPAAAQQSSVFENLSLPAPVTSAKTRIPENLVSKVFDSILSQEIQSAAVEYVNSSRKKVRLQTPAANAIIDRLINQVIGSELSSVAHEATSVARQTQRTVEIIANRTMELAVQSTVLEQVVPIYRNLQIQKSVFTHWCTRSQKRRLHRERVAEEERQTLRQEQRRHVDFMLNAAAIVPSGIMGNGKMCHFVAGDDEAFVIQEQGLNQLAQSVLVAKAAEERARKPLALLELIYLGRRKRTAPDAYPLQENDEIMLLKLVMSHPHIDMTAQHGAWYTSTLLRYKFGNGNEVGQDVEYLLRDEAIIDDCQAIKLIVASDTNTCPSTCRLRNHETHLSGSSAAIFILSVPSIQVSSKTYWKRERLRLETFVSHLPLHCSIPMLLIQWILSDMGDEYSIEKATKRLGLEQLSEYGISQLQVISLPSPFVWKWESLKLDAIEHILEGGIKWLGEHAYVVGGVQRHVEQRIRMETNQSFENRLYTVEREFRIPVALSIKAHIQAISTLTNIHNDRILCMVGPLYDATLKALPWPAVEFSNGVDVPPLEWNSDKVLAKLDDMMKPLLIPTLFIPEEQGIDGDYQAIRGMYTALVDAFVKQLPSGSVRHAVELVRTVLTRFESDSATSHSTTFPVGAIFQDMMDVALDYLTSMLSADKTLAWTVVKFAPLATNRFETHTESLMAVWHQQISLILALSQTVNVAINGYEVGPAKVLKQSNSNVATIQAQHRAQTTPSPSALASASASRKRRIDEGSLDARSGPSKRSSQSQSSSTSGGTTEAKAELSALEEADMLLEEFKNKQRAYDARRRSEGYEGLRRTLPSLLRAPGSASSSKRAWS</sequence>
<name>A0A507DTM9_9FUNG</name>
<protein>
    <recommendedName>
        <fullName evidence="2">SAC3/GANP/THP3 conserved domain-containing protein</fullName>
    </recommendedName>
</protein>
<feature type="compositionally biased region" description="Polar residues" evidence="1">
    <location>
        <begin position="21"/>
        <end position="39"/>
    </location>
</feature>
<feature type="region of interest" description="Disordered" evidence="1">
    <location>
        <begin position="1"/>
        <end position="116"/>
    </location>
</feature>
<feature type="compositionally biased region" description="Polar residues" evidence="1">
    <location>
        <begin position="800"/>
        <end position="814"/>
    </location>
</feature>
<feature type="compositionally biased region" description="Polar residues" evidence="1">
    <location>
        <begin position="1657"/>
        <end position="1666"/>
    </location>
</feature>
<feature type="compositionally biased region" description="Low complexity" evidence="1">
    <location>
        <begin position="53"/>
        <end position="65"/>
    </location>
</feature>
<organism evidence="3 4">
    <name type="scientific">Synchytrium endobioticum</name>
    <dbReference type="NCBI Taxonomy" id="286115"/>
    <lineage>
        <taxon>Eukaryota</taxon>
        <taxon>Fungi</taxon>
        <taxon>Fungi incertae sedis</taxon>
        <taxon>Chytridiomycota</taxon>
        <taxon>Chytridiomycota incertae sedis</taxon>
        <taxon>Chytridiomycetes</taxon>
        <taxon>Synchytriales</taxon>
        <taxon>Synchytriaceae</taxon>
        <taxon>Synchytrium</taxon>
    </lineage>
</organism>
<feature type="region of interest" description="Disordered" evidence="1">
    <location>
        <begin position="800"/>
        <end position="841"/>
    </location>
</feature>
<evidence type="ECO:0000313" key="3">
    <source>
        <dbReference type="EMBL" id="TPX54557.1"/>
    </source>
</evidence>
<evidence type="ECO:0000256" key="1">
    <source>
        <dbReference type="SAM" id="MobiDB-lite"/>
    </source>
</evidence>
<feature type="compositionally biased region" description="Low complexity" evidence="1">
    <location>
        <begin position="1586"/>
        <end position="1613"/>
    </location>
</feature>
<feature type="compositionally biased region" description="Low complexity" evidence="1">
    <location>
        <begin position="832"/>
        <end position="841"/>
    </location>
</feature>
<dbReference type="PANTHER" id="PTHR12436">
    <property type="entry name" value="80 KDA MCM3-ASSOCIATED PROTEIN"/>
    <property type="match status" value="1"/>
</dbReference>
<feature type="compositionally biased region" description="Low complexity" evidence="1">
    <location>
        <begin position="1558"/>
        <end position="1572"/>
    </location>
</feature>
<proteinExistence type="predicted"/>
<dbReference type="InterPro" id="IPR045107">
    <property type="entry name" value="SAC3/GANP/THP3"/>
</dbReference>
<feature type="region of interest" description="Disordered" evidence="1">
    <location>
        <begin position="740"/>
        <end position="764"/>
    </location>
</feature>
<dbReference type="Gene3D" id="1.25.40.990">
    <property type="match status" value="1"/>
</dbReference>
<feature type="compositionally biased region" description="Pro residues" evidence="1">
    <location>
        <begin position="751"/>
        <end position="760"/>
    </location>
</feature>
<dbReference type="GO" id="GO:0005737">
    <property type="term" value="C:cytoplasm"/>
    <property type="evidence" value="ECO:0007669"/>
    <property type="project" value="TreeGrafter"/>
</dbReference>
<feature type="region of interest" description="Disordered" evidence="1">
    <location>
        <begin position="1552"/>
        <end position="1613"/>
    </location>
</feature>
<dbReference type="VEuPathDB" id="FungiDB:SeMB42_g00243"/>
<evidence type="ECO:0000313" key="4">
    <source>
        <dbReference type="Proteomes" id="UP000317494"/>
    </source>
</evidence>
<feature type="compositionally biased region" description="Basic and acidic residues" evidence="1">
    <location>
        <begin position="1626"/>
        <end position="1645"/>
    </location>
</feature>
<feature type="compositionally biased region" description="Basic residues" evidence="1">
    <location>
        <begin position="96"/>
        <end position="108"/>
    </location>
</feature>
<accession>A0A507DTM9</accession>